<evidence type="ECO:0000313" key="1">
    <source>
        <dbReference type="EMBL" id="MDZ4910241.1"/>
    </source>
</evidence>
<dbReference type="EMBL" id="WNUR01000058">
    <property type="protein sequence ID" value="MDZ7542282.1"/>
    <property type="molecule type" value="Genomic_DNA"/>
</dbReference>
<organism evidence="1 3">
    <name type="scientific">Clostridium perfringens</name>
    <dbReference type="NCBI Taxonomy" id="1502"/>
    <lineage>
        <taxon>Bacteria</taxon>
        <taxon>Bacillati</taxon>
        <taxon>Bacillota</taxon>
        <taxon>Clostridia</taxon>
        <taxon>Eubacteriales</taxon>
        <taxon>Clostridiaceae</taxon>
        <taxon>Clostridium</taxon>
    </lineage>
</organism>
<evidence type="ECO:0000313" key="3">
    <source>
        <dbReference type="Proteomes" id="UP001288778"/>
    </source>
</evidence>
<reference evidence="1" key="1">
    <citation type="submission" date="2019-11" db="EMBL/GenBank/DDBJ databases">
        <title>Characterization of Clostridium perfringens isolates from swine manure treated agricultural soils.</title>
        <authorList>
            <person name="Wushke S.T."/>
        </authorList>
    </citation>
    <scope>NUCLEOTIDE SEQUENCE</scope>
    <source>
        <strain evidence="2">X62</strain>
        <strain evidence="1">X94</strain>
    </source>
</reference>
<accession>A0AAW9I726</accession>
<gene>
    <name evidence="1" type="ORF">GNF68_14565</name>
    <name evidence="2" type="ORF">GNF83_13735</name>
</gene>
<comment type="caution">
    <text evidence="1">The sequence shown here is derived from an EMBL/GenBank/DDBJ whole genome shotgun (WGS) entry which is preliminary data.</text>
</comment>
<dbReference type="Proteomes" id="UP001288944">
    <property type="component" value="Unassembled WGS sequence"/>
</dbReference>
<dbReference type="RefSeq" id="WP_003465038.1">
    <property type="nucleotide sequence ID" value="NZ_CABPRN010000013.1"/>
</dbReference>
<dbReference type="AlphaFoldDB" id="A0AAW9I726"/>
<dbReference type="EMBL" id="WNUI01000094">
    <property type="protein sequence ID" value="MDZ4910241.1"/>
    <property type="molecule type" value="Genomic_DNA"/>
</dbReference>
<evidence type="ECO:0000313" key="2">
    <source>
        <dbReference type="EMBL" id="MDZ7542282.1"/>
    </source>
</evidence>
<protein>
    <submittedName>
        <fullName evidence="1">Uncharacterized protein</fullName>
    </submittedName>
</protein>
<proteinExistence type="predicted"/>
<dbReference type="Proteomes" id="UP001288778">
    <property type="component" value="Unassembled WGS sequence"/>
</dbReference>
<sequence length="304" mass="35356">MKKKSKLSPIIIVLSVMLLLSAILLCFKMSGKRLSSIKTEDTEVLETKFPYSIEIDNYKVEINEPKLFDHYVLFDYNVETKDGSPIEEGDFNITGSVNFPDKAYFTSADEILTKIRNNSMHITNVGIIVARENYNLYVKNPDFLISARVKGSSKSVKEEKRIDKRVETNGIIYPTKENYKEINKIFKLDNIDFNVLSLGDFDFGSFIPIFVENTSEAERDEVIENYYIRVKSGEFQKNYNLDKWIGFYDGPIKDYSKIDSSYDKNSKYDQFYMAKLLYNPNEVNKDNMEIYLVNKNTNEEVKIN</sequence>
<name>A0AAW9I726_CLOPF</name>